<feature type="signal peptide" evidence="2">
    <location>
        <begin position="1"/>
        <end position="15"/>
    </location>
</feature>
<protein>
    <submittedName>
        <fullName evidence="3">Uncharacterized protein</fullName>
    </submittedName>
</protein>
<keyword evidence="2" id="KW-0732">Signal</keyword>
<sequence>MKFLVLCTFIAGAAAGYSNSNYRDGKATGLYNQVSVGSDYADKFPHGNTGYNGGYTTHYSGPNGAGVAVGTGTGSFAPGFAGFPGPTVDFNNFFQGIQANFANLYQQQFALQQALFQQQQAAFNGGGFGGGFGGAGVGTGAGFGAFPVYGPNFASGSNYVNSRYPAGNFGAASSSASFGPGGFHQTASVYPNNPAVPNVDTRFGGSEQSTSFQSGKPGFVGVSSFSSSSNINGQSHREAVTTVNDNGKVTTHRVHS</sequence>
<name>A0A182JST3_9DIPT</name>
<feature type="chain" id="PRO_5012475432" evidence="2">
    <location>
        <begin position="16"/>
        <end position="256"/>
    </location>
</feature>
<evidence type="ECO:0000313" key="3">
    <source>
        <dbReference type="EnsemblMetazoa" id="ACHR001565-PA"/>
    </source>
</evidence>
<keyword evidence="4" id="KW-1185">Reference proteome</keyword>
<evidence type="ECO:0000313" key="4">
    <source>
        <dbReference type="Proteomes" id="UP000075881"/>
    </source>
</evidence>
<dbReference type="Proteomes" id="UP000075881">
    <property type="component" value="Unassembled WGS sequence"/>
</dbReference>
<dbReference type="EnsemblMetazoa" id="ACHR001565-RA">
    <property type="protein sequence ID" value="ACHR001565-PA"/>
    <property type="gene ID" value="ACHR001565"/>
</dbReference>
<feature type="region of interest" description="Disordered" evidence="1">
    <location>
        <begin position="230"/>
        <end position="256"/>
    </location>
</feature>
<reference evidence="3" key="2">
    <citation type="submission" date="2020-05" db="UniProtKB">
        <authorList>
            <consortium name="EnsemblMetazoa"/>
        </authorList>
    </citation>
    <scope>IDENTIFICATION</scope>
    <source>
        <strain evidence="3">ACHKN1017</strain>
    </source>
</reference>
<accession>A0A182JST3</accession>
<evidence type="ECO:0000256" key="2">
    <source>
        <dbReference type="SAM" id="SignalP"/>
    </source>
</evidence>
<evidence type="ECO:0000256" key="1">
    <source>
        <dbReference type="SAM" id="MobiDB-lite"/>
    </source>
</evidence>
<dbReference type="STRING" id="43041.A0A182JST3"/>
<dbReference type="AlphaFoldDB" id="A0A182JST3"/>
<proteinExistence type="predicted"/>
<reference evidence="4" key="1">
    <citation type="submission" date="2013-03" db="EMBL/GenBank/DDBJ databases">
        <title>The Genome Sequence of Anopheles christyi ACHKN1017.</title>
        <authorList>
            <consortium name="The Broad Institute Genomics Platform"/>
            <person name="Neafsey D.E."/>
            <person name="Besansky N."/>
            <person name="Walker B."/>
            <person name="Young S.K."/>
            <person name="Zeng Q."/>
            <person name="Gargeya S."/>
            <person name="Fitzgerald M."/>
            <person name="Haas B."/>
            <person name="Abouelleil A."/>
            <person name="Allen A.W."/>
            <person name="Alvarado L."/>
            <person name="Arachchi H.M."/>
            <person name="Berlin A.M."/>
            <person name="Chapman S.B."/>
            <person name="Gainer-Dewar J."/>
            <person name="Goldberg J."/>
            <person name="Griggs A."/>
            <person name="Gujja S."/>
            <person name="Hansen M."/>
            <person name="Howarth C."/>
            <person name="Imamovic A."/>
            <person name="Ireland A."/>
            <person name="Larimer J."/>
            <person name="McCowan C."/>
            <person name="Murphy C."/>
            <person name="Pearson M."/>
            <person name="Poon T.W."/>
            <person name="Priest M."/>
            <person name="Roberts A."/>
            <person name="Saif S."/>
            <person name="Shea T."/>
            <person name="Sisk P."/>
            <person name="Sykes S."/>
            <person name="Wortman J."/>
            <person name="Nusbaum C."/>
            <person name="Birren B."/>
        </authorList>
    </citation>
    <scope>NUCLEOTIDE SEQUENCE [LARGE SCALE GENOMIC DNA]</scope>
    <source>
        <strain evidence="4">ACHKN1017</strain>
    </source>
</reference>
<dbReference type="VEuPathDB" id="VectorBase:ACHR001565"/>
<organism evidence="3 4">
    <name type="scientific">Anopheles christyi</name>
    <dbReference type="NCBI Taxonomy" id="43041"/>
    <lineage>
        <taxon>Eukaryota</taxon>
        <taxon>Metazoa</taxon>
        <taxon>Ecdysozoa</taxon>
        <taxon>Arthropoda</taxon>
        <taxon>Hexapoda</taxon>
        <taxon>Insecta</taxon>
        <taxon>Pterygota</taxon>
        <taxon>Neoptera</taxon>
        <taxon>Endopterygota</taxon>
        <taxon>Diptera</taxon>
        <taxon>Nematocera</taxon>
        <taxon>Culicoidea</taxon>
        <taxon>Culicidae</taxon>
        <taxon>Anophelinae</taxon>
        <taxon>Anopheles</taxon>
    </lineage>
</organism>